<dbReference type="Proteomes" id="UP000317940">
    <property type="component" value="Unassembled WGS sequence"/>
</dbReference>
<accession>A0A561UH36</accession>
<gene>
    <name evidence="1" type="ORF">FHX73_112492</name>
</gene>
<evidence type="ECO:0000313" key="2">
    <source>
        <dbReference type="Proteomes" id="UP000317940"/>
    </source>
</evidence>
<proteinExistence type="predicted"/>
<evidence type="ECO:0000313" key="1">
    <source>
        <dbReference type="EMBL" id="TWF98671.1"/>
    </source>
</evidence>
<comment type="caution">
    <text evidence="1">The sequence shown here is derived from an EMBL/GenBank/DDBJ whole genome shotgun (WGS) entry which is preliminary data.</text>
</comment>
<dbReference type="OrthoDB" id="3871820at2"/>
<organism evidence="1 2">
    <name type="scientific">Kitasatospora viridis</name>
    <dbReference type="NCBI Taxonomy" id="281105"/>
    <lineage>
        <taxon>Bacteria</taxon>
        <taxon>Bacillati</taxon>
        <taxon>Actinomycetota</taxon>
        <taxon>Actinomycetes</taxon>
        <taxon>Kitasatosporales</taxon>
        <taxon>Streptomycetaceae</taxon>
        <taxon>Kitasatospora</taxon>
    </lineage>
</organism>
<name>A0A561UH36_9ACTN</name>
<dbReference type="EMBL" id="VIWT01000001">
    <property type="protein sequence ID" value="TWF98671.1"/>
    <property type="molecule type" value="Genomic_DNA"/>
</dbReference>
<dbReference type="AlphaFoldDB" id="A0A561UH36"/>
<protein>
    <submittedName>
        <fullName evidence="1">Uncharacterized protein</fullName>
    </submittedName>
</protein>
<sequence length="137" mass="15198">MTDRALPARGPRLLAVQGAGRLVGWSLAAGNGRQLAVSSRLYRNEVELVAALRELLIERGSLRFAFSQDQTRAWGWAAFLPPRSTRPGPLAEEPVARSARGYLRRDQCRQGVASFRTGLNALERELRTSGGEGRWPW</sequence>
<keyword evidence="2" id="KW-1185">Reference proteome</keyword>
<reference evidence="1 2" key="1">
    <citation type="submission" date="2019-06" db="EMBL/GenBank/DDBJ databases">
        <title>Sequencing the genomes of 1000 actinobacteria strains.</title>
        <authorList>
            <person name="Klenk H.-P."/>
        </authorList>
    </citation>
    <scope>NUCLEOTIDE SEQUENCE [LARGE SCALE GENOMIC DNA]</scope>
    <source>
        <strain evidence="1 2">DSM 44826</strain>
    </source>
</reference>
<dbReference type="RefSeq" id="WP_145905067.1">
    <property type="nucleotide sequence ID" value="NZ_BAAAMZ010000012.1"/>
</dbReference>